<name>A0A699IT90_TANCI</name>
<dbReference type="AlphaFoldDB" id="A0A699IT90"/>
<protein>
    <submittedName>
        <fullName evidence="2">Reverse transcriptase domain-containing protein</fullName>
    </submittedName>
</protein>
<dbReference type="Pfam" id="PF17921">
    <property type="entry name" value="Integrase_H2C2"/>
    <property type="match status" value="1"/>
</dbReference>
<dbReference type="InterPro" id="IPR043128">
    <property type="entry name" value="Rev_trsase/Diguanyl_cyclase"/>
</dbReference>
<organism evidence="2">
    <name type="scientific">Tanacetum cinerariifolium</name>
    <name type="common">Dalmatian daisy</name>
    <name type="synonym">Chrysanthemum cinerariifolium</name>
    <dbReference type="NCBI Taxonomy" id="118510"/>
    <lineage>
        <taxon>Eukaryota</taxon>
        <taxon>Viridiplantae</taxon>
        <taxon>Streptophyta</taxon>
        <taxon>Embryophyta</taxon>
        <taxon>Tracheophyta</taxon>
        <taxon>Spermatophyta</taxon>
        <taxon>Magnoliopsida</taxon>
        <taxon>eudicotyledons</taxon>
        <taxon>Gunneridae</taxon>
        <taxon>Pentapetalae</taxon>
        <taxon>asterids</taxon>
        <taxon>campanulids</taxon>
        <taxon>Asterales</taxon>
        <taxon>Asteraceae</taxon>
        <taxon>Asteroideae</taxon>
        <taxon>Anthemideae</taxon>
        <taxon>Anthemidinae</taxon>
        <taxon>Tanacetum</taxon>
    </lineage>
</organism>
<dbReference type="SUPFAM" id="SSF56672">
    <property type="entry name" value="DNA/RNA polymerases"/>
    <property type="match status" value="1"/>
</dbReference>
<dbReference type="InterPro" id="IPR021109">
    <property type="entry name" value="Peptidase_aspartic_dom_sf"/>
</dbReference>
<feature type="non-terminal residue" evidence="2">
    <location>
        <position position="471"/>
    </location>
</feature>
<reference evidence="2" key="1">
    <citation type="journal article" date="2019" name="Sci. Rep.">
        <title>Draft genome of Tanacetum cinerariifolium, the natural source of mosquito coil.</title>
        <authorList>
            <person name="Yamashiro T."/>
            <person name="Shiraishi A."/>
            <person name="Satake H."/>
            <person name="Nakayama K."/>
        </authorList>
    </citation>
    <scope>NUCLEOTIDE SEQUENCE</scope>
</reference>
<evidence type="ECO:0000259" key="1">
    <source>
        <dbReference type="Pfam" id="PF17921"/>
    </source>
</evidence>
<sequence length="471" mass="53134">MDECLALVDLGASINLMPLSVWKKLSLPELSPTCMTLELADRSISRPVGVAEDVFVKTGRALIDFYEGELTLRVGKEAVTFNLDQTSRYSATYDAMSVNQIELIDVACEEYSQEVLGFSMSGNPTPFTKPIGLLLSLPSGTGDILYLEEFLNDDPSSPPLPPQKLKLVEPTNEKSSIDEPPVVELKDLPPHLEYSFLEGDDKLPIIISKDLEDEEKTALIKTHNIKKRPHSRVPTKRFPTVACLLGYAMHQCKDTNLCLNWEKSHFMVKEGTILGHKISKNGIEVDKAKVDVIAKLPHPTTVKALKYLFNKQDAKPRLLWWVLLLQEFDITFRDKKGAENLAADHLSRLENPHQSVLEKKEINETFSLKTLNMVSFHGYSSTPWFADFENYHAGNFVVKGMSSQQKNKFFKDEAVDIHKACYNGPTEGHYGPNYMAKKVFDSGFYWPTIYRDAHDLVKSCDACQRQGKISQ</sequence>
<keyword evidence="2" id="KW-0808">Transferase</keyword>
<dbReference type="Gene3D" id="3.30.70.270">
    <property type="match status" value="1"/>
</dbReference>
<keyword evidence="2" id="KW-0695">RNA-directed DNA polymerase</keyword>
<accession>A0A699IT90</accession>
<dbReference type="Gene3D" id="2.40.70.10">
    <property type="entry name" value="Acid Proteases"/>
    <property type="match status" value="1"/>
</dbReference>
<dbReference type="PANTHER" id="PTHR33067:SF9">
    <property type="entry name" value="RNA-DIRECTED DNA POLYMERASE"/>
    <property type="match status" value="1"/>
</dbReference>
<dbReference type="InterPro" id="IPR043502">
    <property type="entry name" value="DNA/RNA_pol_sf"/>
</dbReference>
<gene>
    <name evidence="2" type="ORF">Tci_547150</name>
</gene>
<dbReference type="InterPro" id="IPR041588">
    <property type="entry name" value="Integrase_H2C2"/>
</dbReference>
<evidence type="ECO:0000313" key="2">
    <source>
        <dbReference type="EMBL" id="GEZ75177.1"/>
    </source>
</evidence>
<feature type="domain" description="Integrase zinc-binding" evidence="1">
    <location>
        <begin position="416"/>
        <end position="466"/>
    </location>
</feature>
<comment type="caution">
    <text evidence="2">The sequence shown here is derived from an EMBL/GenBank/DDBJ whole genome shotgun (WGS) entry which is preliminary data.</text>
</comment>
<dbReference type="GO" id="GO:0003964">
    <property type="term" value="F:RNA-directed DNA polymerase activity"/>
    <property type="evidence" value="ECO:0007669"/>
    <property type="project" value="UniProtKB-KW"/>
</dbReference>
<dbReference type="EMBL" id="BKCJ010318811">
    <property type="protein sequence ID" value="GEZ75177.1"/>
    <property type="molecule type" value="Genomic_DNA"/>
</dbReference>
<keyword evidence="2" id="KW-0548">Nucleotidyltransferase</keyword>
<dbReference type="PANTHER" id="PTHR33067">
    <property type="entry name" value="RNA-DIRECTED DNA POLYMERASE-RELATED"/>
    <property type="match status" value="1"/>
</dbReference>
<dbReference type="CDD" id="cd00303">
    <property type="entry name" value="retropepsin_like"/>
    <property type="match status" value="1"/>
</dbReference>
<dbReference type="Gene3D" id="1.10.340.70">
    <property type="match status" value="1"/>
</dbReference>
<proteinExistence type="predicted"/>